<dbReference type="Pfam" id="PF01847">
    <property type="entry name" value="VHL"/>
    <property type="match status" value="1"/>
</dbReference>
<dbReference type="Proteomes" id="UP001255856">
    <property type="component" value="Unassembled WGS sequence"/>
</dbReference>
<dbReference type="InterPro" id="IPR036208">
    <property type="entry name" value="VHL_sf"/>
</dbReference>
<feature type="region of interest" description="Disordered" evidence="1">
    <location>
        <begin position="363"/>
        <end position="426"/>
    </location>
</feature>
<organism evidence="3 4">
    <name type="scientific">Prototheca wickerhamii</name>
    <dbReference type="NCBI Taxonomy" id="3111"/>
    <lineage>
        <taxon>Eukaryota</taxon>
        <taxon>Viridiplantae</taxon>
        <taxon>Chlorophyta</taxon>
        <taxon>core chlorophytes</taxon>
        <taxon>Trebouxiophyceae</taxon>
        <taxon>Chlorellales</taxon>
        <taxon>Chlorellaceae</taxon>
        <taxon>Prototheca</taxon>
    </lineage>
</organism>
<proteinExistence type="predicted"/>
<dbReference type="EMBL" id="JASFZW010000004">
    <property type="protein sequence ID" value="KAK2078628.1"/>
    <property type="molecule type" value="Genomic_DNA"/>
</dbReference>
<dbReference type="InterPro" id="IPR037140">
    <property type="entry name" value="VHL_beta_dom_sf"/>
</dbReference>
<dbReference type="Gene3D" id="3.40.390.10">
    <property type="entry name" value="Collagenase (Catalytic Domain)"/>
    <property type="match status" value="1"/>
</dbReference>
<protein>
    <recommendedName>
        <fullName evidence="2">von Hippel-Lindau disease tumour suppressor beta domain-containing protein</fullName>
    </recommendedName>
</protein>
<gene>
    <name evidence="3" type="ORF">QBZ16_003468</name>
</gene>
<evidence type="ECO:0000256" key="1">
    <source>
        <dbReference type="SAM" id="MobiDB-lite"/>
    </source>
</evidence>
<evidence type="ECO:0000259" key="2">
    <source>
        <dbReference type="Pfam" id="PF01847"/>
    </source>
</evidence>
<dbReference type="Gene3D" id="2.60.40.780">
    <property type="entry name" value="von Hippel-Lindau disease tumour suppressor, beta domain"/>
    <property type="match status" value="1"/>
</dbReference>
<feature type="domain" description="von Hippel-Lindau disease tumour suppressor beta" evidence="2">
    <location>
        <begin position="6"/>
        <end position="70"/>
    </location>
</feature>
<accession>A0AAD9IJB0</accession>
<reference evidence="3" key="1">
    <citation type="submission" date="2021-01" db="EMBL/GenBank/DDBJ databases">
        <authorList>
            <person name="Eckstrom K.M.E."/>
        </authorList>
    </citation>
    <scope>NUCLEOTIDE SEQUENCE</scope>
    <source>
        <strain evidence="3">UVCC 0001</strain>
    </source>
</reference>
<feature type="compositionally biased region" description="Pro residues" evidence="1">
    <location>
        <begin position="407"/>
        <end position="422"/>
    </location>
</feature>
<evidence type="ECO:0000313" key="4">
    <source>
        <dbReference type="Proteomes" id="UP001255856"/>
    </source>
</evidence>
<comment type="caution">
    <text evidence="3">The sequence shown here is derived from an EMBL/GenBank/DDBJ whole genome shotgun (WGS) entry which is preliminary data.</text>
</comment>
<keyword evidence="4" id="KW-1185">Reference proteome</keyword>
<dbReference type="AlphaFoldDB" id="A0AAD9IJB0"/>
<dbReference type="GO" id="GO:0008237">
    <property type="term" value="F:metallopeptidase activity"/>
    <property type="evidence" value="ECO:0007669"/>
    <property type="project" value="InterPro"/>
</dbReference>
<dbReference type="InterPro" id="IPR024053">
    <property type="entry name" value="VHL_beta_dom"/>
</dbReference>
<sequence length="440" mass="48506">MAPTTRSRGCDEAVRHRFDNDSQTTVDCFWLDYEGKEVRYGTVHPGLSHLQSTYRLHPWRFRRADTGEELGEYEGPDATITFVDGAPGVRVQQGLQPRVRPAVPLGRWGVYRRRGLSRRGVGVHACDCVGEEAVRTALFTVDAMLSQSPESVVARLRRWGAMVALIGREQKVTDLPEYAHLRGKPWGARATVDDCRGLGGNLGNPTCSVGEENVTMRDDGRYGNESILVHELAHSVMDLGCAESPLQGELGRCWEAAKARGTYDPRSYIISNAGEYWAEASQAWFEATVRTDVTSGLTSREDVQRADPWLASLLTRVYGDGPWRYWHTSPAAFSGDGERWGRARAQGWDAAARRSLGWGADAPEGALAGSDDRNDEVGGVAQGIPLAAGPPAFSHTPAFTHTEHQSDPPPNVVYRPPQPRPSFDPISSVMTRLEHFLDRI</sequence>
<name>A0AAD9IJB0_PROWI</name>
<dbReference type="SUPFAM" id="SSF49468">
    <property type="entry name" value="VHL"/>
    <property type="match status" value="1"/>
</dbReference>
<evidence type="ECO:0000313" key="3">
    <source>
        <dbReference type="EMBL" id="KAK2078628.1"/>
    </source>
</evidence>
<dbReference type="InterPro" id="IPR024079">
    <property type="entry name" value="MetalloPept_cat_dom_sf"/>
</dbReference>